<organism evidence="9 10">
    <name type="scientific">Fructobacillus durionis</name>
    <dbReference type="NCBI Taxonomy" id="283737"/>
    <lineage>
        <taxon>Bacteria</taxon>
        <taxon>Bacillati</taxon>
        <taxon>Bacillota</taxon>
        <taxon>Bacilli</taxon>
        <taxon>Lactobacillales</taxon>
        <taxon>Lactobacillaceae</taxon>
        <taxon>Fructobacillus</taxon>
    </lineage>
</organism>
<evidence type="ECO:0000256" key="8">
    <source>
        <dbReference type="SAM" id="Phobius"/>
    </source>
</evidence>
<evidence type="ECO:0000256" key="3">
    <source>
        <dbReference type="ARBA" id="ARBA00022475"/>
    </source>
</evidence>
<feature type="transmembrane region" description="Helical" evidence="8">
    <location>
        <begin position="58"/>
        <end position="79"/>
    </location>
</feature>
<evidence type="ECO:0000313" key="10">
    <source>
        <dbReference type="Proteomes" id="UP000199376"/>
    </source>
</evidence>
<keyword evidence="10" id="KW-1185">Reference proteome</keyword>
<reference evidence="9 10" key="1">
    <citation type="submission" date="2016-10" db="EMBL/GenBank/DDBJ databases">
        <authorList>
            <person name="de Groot N.N."/>
        </authorList>
    </citation>
    <scope>NUCLEOTIDE SEQUENCE [LARGE SCALE GENOMIC DNA]</scope>
    <source>
        <strain evidence="9 10">DSM 19113</strain>
    </source>
</reference>
<keyword evidence="3" id="KW-1003">Cell membrane</keyword>
<evidence type="ECO:0000256" key="4">
    <source>
        <dbReference type="ARBA" id="ARBA00022692"/>
    </source>
</evidence>
<keyword evidence="4 7" id="KW-0812">Transmembrane</keyword>
<keyword evidence="5 8" id="KW-1133">Transmembrane helix</keyword>
<dbReference type="EMBL" id="FOLI01000001">
    <property type="protein sequence ID" value="SFB83619.1"/>
    <property type="molecule type" value="Genomic_DNA"/>
</dbReference>
<evidence type="ECO:0000313" key="9">
    <source>
        <dbReference type="EMBL" id="SFB83619.1"/>
    </source>
</evidence>
<comment type="subcellular location">
    <subcellularLocation>
        <location evidence="1 7">Cell membrane</location>
        <topology evidence="1 7">Multi-pass membrane protein</topology>
    </subcellularLocation>
</comment>
<comment type="similarity">
    <text evidence="7">Belongs to the drug/metabolite transporter (DMT) superfamily. Small multidrug resistance (SMR) (TC 2.A.7.1) family.</text>
</comment>
<dbReference type="Proteomes" id="UP000199376">
    <property type="component" value="Unassembled WGS sequence"/>
</dbReference>
<dbReference type="Gene3D" id="1.10.3730.20">
    <property type="match status" value="1"/>
</dbReference>
<dbReference type="PANTHER" id="PTHR30561:SF1">
    <property type="entry name" value="MULTIDRUG TRANSPORTER EMRE"/>
    <property type="match status" value="1"/>
</dbReference>
<sequence length="109" mass="11682">MLAYFYLALAVIAETTGTALIGQTNGFTKIIPTVVTLGCYGVSFYLLAVVVKTIPVHLAYAIWSASGILIITALSVLIFKASLNWQTVLGLTFLVMGVVMVNLFGNVHE</sequence>
<feature type="transmembrane region" description="Helical" evidence="8">
    <location>
        <begin position="29"/>
        <end position="51"/>
    </location>
</feature>
<dbReference type="GO" id="GO:0005886">
    <property type="term" value="C:plasma membrane"/>
    <property type="evidence" value="ECO:0007669"/>
    <property type="project" value="UniProtKB-SubCell"/>
</dbReference>
<dbReference type="Pfam" id="PF00893">
    <property type="entry name" value="Multi_Drug_Res"/>
    <property type="match status" value="1"/>
</dbReference>
<dbReference type="InterPro" id="IPR037185">
    <property type="entry name" value="EmrE-like"/>
</dbReference>
<evidence type="ECO:0000256" key="6">
    <source>
        <dbReference type="ARBA" id="ARBA00023136"/>
    </source>
</evidence>
<evidence type="ECO:0000256" key="5">
    <source>
        <dbReference type="ARBA" id="ARBA00022989"/>
    </source>
</evidence>
<feature type="transmembrane region" description="Helical" evidence="8">
    <location>
        <begin position="85"/>
        <end position="105"/>
    </location>
</feature>
<gene>
    <name evidence="9" type="ORF">SAMN05660453_0368</name>
</gene>
<dbReference type="OrthoDB" id="21828at2"/>
<dbReference type="PANTHER" id="PTHR30561">
    <property type="entry name" value="SMR FAMILY PROTON-DEPENDENT DRUG EFFLUX TRANSPORTER SUGE"/>
    <property type="match status" value="1"/>
</dbReference>
<dbReference type="AlphaFoldDB" id="A0A1I1E8V3"/>
<dbReference type="STRING" id="283737.SAMN05660453_0368"/>
<name>A0A1I1E8V3_9LACO</name>
<dbReference type="GO" id="GO:0022857">
    <property type="term" value="F:transmembrane transporter activity"/>
    <property type="evidence" value="ECO:0007669"/>
    <property type="project" value="InterPro"/>
</dbReference>
<keyword evidence="6 8" id="KW-0472">Membrane</keyword>
<accession>A0A1I1E8V3</accession>
<dbReference type="InterPro" id="IPR045324">
    <property type="entry name" value="Small_multidrug_res"/>
</dbReference>
<protein>
    <submittedName>
        <fullName evidence="9">Small multidrug resistance pump</fullName>
    </submittedName>
</protein>
<evidence type="ECO:0000256" key="7">
    <source>
        <dbReference type="RuleBase" id="RU003942"/>
    </source>
</evidence>
<proteinExistence type="inferred from homology"/>
<dbReference type="InterPro" id="IPR000390">
    <property type="entry name" value="Small_drug/metabolite_transptr"/>
</dbReference>
<keyword evidence="2" id="KW-0813">Transport</keyword>
<dbReference type="RefSeq" id="WP_091501445.1">
    <property type="nucleotide sequence ID" value="NZ_FOLI01000001.1"/>
</dbReference>
<evidence type="ECO:0000256" key="2">
    <source>
        <dbReference type="ARBA" id="ARBA00022448"/>
    </source>
</evidence>
<evidence type="ECO:0000256" key="1">
    <source>
        <dbReference type="ARBA" id="ARBA00004651"/>
    </source>
</evidence>
<dbReference type="SUPFAM" id="SSF103481">
    <property type="entry name" value="Multidrug resistance efflux transporter EmrE"/>
    <property type="match status" value="1"/>
</dbReference>